<dbReference type="PANTHER" id="PTHR37937:SF1">
    <property type="entry name" value="CONJUGATIVE TRANSFER: DNA TRANSPORT"/>
    <property type="match status" value="1"/>
</dbReference>
<dbReference type="Proteomes" id="UP000049983">
    <property type="component" value="Unassembled WGS sequence"/>
</dbReference>
<organism evidence="7 8">
    <name type="scientific">Roseibium album</name>
    <dbReference type="NCBI Taxonomy" id="311410"/>
    <lineage>
        <taxon>Bacteria</taxon>
        <taxon>Pseudomonadati</taxon>
        <taxon>Pseudomonadota</taxon>
        <taxon>Alphaproteobacteria</taxon>
        <taxon>Hyphomicrobiales</taxon>
        <taxon>Stappiaceae</taxon>
        <taxon>Roseibium</taxon>
    </lineage>
</organism>
<evidence type="ECO:0000256" key="3">
    <source>
        <dbReference type="ARBA" id="ARBA00022475"/>
    </source>
</evidence>
<evidence type="ECO:0000313" key="7">
    <source>
        <dbReference type="EMBL" id="CTQ79488.1"/>
    </source>
</evidence>
<evidence type="ECO:0000256" key="6">
    <source>
        <dbReference type="ARBA" id="ARBA00023136"/>
    </source>
</evidence>
<dbReference type="InterPro" id="IPR051539">
    <property type="entry name" value="T4SS-coupling_protein"/>
</dbReference>
<dbReference type="PANTHER" id="PTHR37937">
    <property type="entry name" value="CONJUGATIVE TRANSFER: DNA TRANSPORT"/>
    <property type="match status" value="1"/>
</dbReference>
<name>A0A0M6ZMR3_9HYPH</name>
<keyword evidence="8" id="KW-1185">Reference proteome</keyword>
<dbReference type="Gene3D" id="3.40.50.300">
    <property type="entry name" value="P-loop containing nucleotide triphosphate hydrolases"/>
    <property type="match status" value="1"/>
</dbReference>
<proteinExistence type="inferred from homology"/>
<comment type="subcellular location">
    <subcellularLocation>
        <location evidence="1">Cell membrane</location>
        <topology evidence="1">Multi-pass membrane protein</topology>
    </subcellularLocation>
</comment>
<dbReference type="InterPro" id="IPR003688">
    <property type="entry name" value="TraG/VirD4"/>
</dbReference>
<dbReference type="InterPro" id="IPR027417">
    <property type="entry name" value="P-loop_NTPase"/>
</dbReference>
<gene>
    <name evidence="7" type="primary">traG</name>
    <name evidence="7" type="ORF">LA5096_06217</name>
</gene>
<sequence length="415" mass="46030">MKYNPLAEVRIGTDHEIADCQNIAIMIIDPDGTGLKDFWMQEGYGWLCTAILHVLYRIKRQEQRTATLADVRAFMSIGDDEDPKSISEQTIAAAAKAAFNDQEDDSFDRLLKDMESYEHGRAVVNDEVRLGAARMRKRSSNERSGVHSTGTSQLALYSDPIVARNISESDFRITDLMNGEKPATLYIVIPPSDIARLRPLVRILLNQFLTRLTSHMAFEGGRSVKHYQHRMLLMLDEFTSVGKLEIFEKAVAFMAGYGLKAFVIVQDLTQLQKTYGREQSIVSNCHVRIAYAPNTMETARVLSDMAGKTTLVQRKTSASRSTGRVGTNYSETLSEVARPLLTPDECMSLPGIQTGTGGKVSRAGDMLIFVAGRPAIYGRQVLYFQNEEMQARARIPIACPTSIPSLPPSNGKAAP</sequence>
<evidence type="ECO:0000256" key="4">
    <source>
        <dbReference type="ARBA" id="ARBA00022692"/>
    </source>
</evidence>
<reference evidence="8" key="1">
    <citation type="submission" date="2015-07" db="EMBL/GenBank/DDBJ databases">
        <authorList>
            <person name="Rodrigo-Torres Lidia"/>
            <person name="Arahal R.David."/>
        </authorList>
    </citation>
    <scope>NUCLEOTIDE SEQUENCE [LARGE SCALE GENOMIC DNA]</scope>
    <source>
        <strain evidence="8">CECT 5096</strain>
    </source>
</reference>
<evidence type="ECO:0000313" key="8">
    <source>
        <dbReference type="Proteomes" id="UP000049983"/>
    </source>
</evidence>
<dbReference type="Pfam" id="PF02534">
    <property type="entry name" value="T4SS-DNA_transf"/>
    <property type="match status" value="1"/>
</dbReference>
<evidence type="ECO:0000256" key="5">
    <source>
        <dbReference type="ARBA" id="ARBA00022989"/>
    </source>
</evidence>
<accession>A0A0M6ZMR3</accession>
<dbReference type="AlphaFoldDB" id="A0A0M6ZMR3"/>
<keyword evidence="5" id="KW-1133">Transmembrane helix</keyword>
<dbReference type="EMBL" id="CXWC01000020">
    <property type="protein sequence ID" value="CTQ79488.1"/>
    <property type="molecule type" value="Genomic_DNA"/>
</dbReference>
<comment type="similarity">
    <text evidence="2">Belongs to the VirD4/TraG family.</text>
</comment>
<protein>
    <submittedName>
        <fullName evidence="7">Conjugal transfer protein TraG</fullName>
    </submittedName>
</protein>
<dbReference type="SUPFAM" id="SSF52540">
    <property type="entry name" value="P-loop containing nucleoside triphosphate hydrolases"/>
    <property type="match status" value="1"/>
</dbReference>
<evidence type="ECO:0000256" key="2">
    <source>
        <dbReference type="ARBA" id="ARBA00008806"/>
    </source>
</evidence>
<dbReference type="GO" id="GO:0005886">
    <property type="term" value="C:plasma membrane"/>
    <property type="evidence" value="ECO:0007669"/>
    <property type="project" value="UniProtKB-SubCell"/>
</dbReference>
<keyword evidence="3" id="KW-1003">Cell membrane</keyword>
<evidence type="ECO:0000256" key="1">
    <source>
        <dbReference type="ARBA" id="ARBA00004651"/>
    </source>
</evidence>
<keyword evidence="4" id="KW-0812">Transmembrane</keyword>
<dbReference type="STRING" id="311410.LA5095_06285"/>
<keyword evidence="6" id="KW-0472">Membrane</keyword>
<dbReference type="CDD" id="cd01127">
    <property type="entry name" value="TrwB_TraG_TraD_VirD4"/>
    <property type="match status" value="1"/>
</dbReference>